<dbReference type="EMBL" id="JAPMOS010000050">
    <property type="protein sequence ID" value="KAJ4457267.1"/>
    <property type="molecule type" value="Genomic_DNA"/>
</dbReference>
<name>A0ABQ8UFW7_9EUKA</name>
<evidence type="ECO:0000313" key="2">
    <source>
        <dbReference type="Proteomes" id="UP001141327"/>
    </source>
</evidence>
<sequence length="203" mass="21596">MGGALARCASHPPARGGCPVLGRCRACRSAGAGRFAPHHHEAAGRFLPPSANPTDHLMLESCCFASRLPAQALSCGRVFKEDAGTFALDEIIMPECHPRITLDPTSHASSNIILTLKDIQKQCVAHGHELAEGEEYCLPSPVTLHLGAPSTAGSVHFRGTLRYRPAPGACDPDQFNRPATAAAAQVMPTQTPERTPPMTRSLF</sequence>
<evidence type="ECO:0000313" key="1">
    <source>
        <dbReference type="EMBL" id="KAJ4457267.1"/>
    </source>
</evidence>
<gene>
    <name evidence="1" type="ORF">PAPYR_7268</name>
</gene>
<organism evidence="1 2">
    <name type="scientific">Paratrimastix pyriformis</name>
    <dbReference type="NCBI Taxonomy" id="342808"/>
    <lineage>
        <taxon>Eukaryota</taxon>
        <taxon>Metamonada</taxon>
        <taxon>Preaxostyla</taxon>
        <taxon>Paratrimastigidae</taxon>
        <taxon>Paratrimastix</taxon>
    </lineage>
</organism>
<keyword evidence="2" id="KW-1185">Reference proteome</keyword>
<comment type="caution">
    <text evidence="1">The sequence shown here is derived from an EMBL/GenBank/DDBJ whole genome shotgun (WGS) entry which is preliminary data.</text>
</comment>
<reference evidence="1" key="1">
    <citation type="journal article" date="2022" name="bioRxiv">
        <title>Genomics of Preaxostyla Flagellates Illuminates Evolutionary Transitions and the Path Towards Mitochondrial Loss.</title>
        <authorList>
            <person name="Novak L.V.F."/>
            <person name="Treitli S.C."/>
            <person name="Pyrih J."/>
            <person name="Halakuc P."/>
            <person name="Pipaliya S.V."/>
            <person name="Vacek V."/>
            <person name="Brzon O."/>
            <person name="Soukal P."/>
            <person name="Eme L."/>
            <person name="Dacks J.B."/>
            <person name="Karnkowska A."/>
            <person name="Elias M."/>
            <person name="Hampl V."/>
        </authorList>
    </citation>
    <scope>NUCLEOTIDE SEQUENCE</scope>
    <source>
        <strain evidence="1">RCP-MX</strain>
    </source>
</reference>
<accession>A0ABQ8UFW7</accession>
<proteinExistence type="predicted"/>
<dbReference type="Proteomes" id="UP001141327">
    <property type="component" value="Unassembled WGS sequence"/>
</dbReference>
<protein>
    <submittedName>
        <fullName evidence="1">Uncharacterized protein</fullName>
    </submittedName>
</protein>